<sequence>MAGKMDEFINWADENGWDLIKKSEFQLHLDSSITARYKEIPNEYLDFLRVVGKCVSPNEMTWFICEDEFNNRSDTEFKWNEFEWTSLAAASDDQNWQSEITAWWDHYLPIVMSVNGGYCYYAIDLTYDKGAIVRGCEPEFEEVEKVANHLDHFFELIMSNAIEV</sequence>
<dbReference type="EMBL" id="QUBQ01000001">
    <property type="protein sequence ID" value="REK76825.1"/>
    <property type="molecule type" value="Genomic_DNA"/>
</dbReference>
<proteinExistence type="predicted"/>
<reference evidence="2 3" key="1">
    <citation type="submission" date="2018-08" db="EMBL/GenBank/DDBJ databases">
        <title>Paenibacillus sp. M4BSY-1, whole genome shotgun sequence.</title>
        <authorList>
            <person name="Tuo L."/>
        </authorList>
    </citation>
    <scope>NUCLEOTIDE SEQUENCE [LARGE SCALE GENOMIC DNA]</scope>
    <source>
        <strain evidence="2 3">M4BSY-1</strain>
    </source>
</reference>
<organism evidence="2 3">
    <name type="scientific">Paenibacillus paeoniae</name>
    <dbReference type="NCBI Taxonomy" id="2292705"/>
    <lineage>
        <taxon>Bacteria</taxon>
        <taxon>Bacillati</taxon>
        <taxon>Bacillota</taxon>
        <taxon>Bacilli</taxon>
        <taxon>Bacillales</taxon>
        <taxon>Paenibacillaceae</taxon>
        <taxon>Paenibacillus</taxon>
    </lineage>
</organism>
<dbReference type="AlphaFoldDB" id="A0A371PLG4"/>
<evidence type="ECO:0000259" key="1">
    <source>
        <dbReference type="Pfam" id="PF09346"/>
    </source>
</evidence>
<dbReference type="Gene3D" id="3.40.1580.10">
    <property type="entry name" value="SMI1/KNR4-like"/>
    <property type="match status" value="1"/>
</dbReference>
<dbReference type="InterPro" id="IPR037883">
    <property type="entry name" value="Knr4/Smi1-like_sf"/>
</dbReference>
<comment type="caution">
    <text evidence="2">The sequence shown here is derived from an EMBL/GenBank/DDBJ whole genome shotgun (WGS) entry which is preliminary data.</text>
</comment>
<accession>A0A371PLG4</accession>
<protein>
    <submittedName>
        <fullName evidence="2">SMI1/KNR4 family protein</fullName>
    </submittedName>
</protein>
<keyword evidence="3" id="KW-1185">Reference proteome</keyword>
<dbReference type="Pfam" id="PF09346">
    <property type="entry name" value="SMI1_KNR4"/>
    <property type="match status" value="1"/>
</dbReference>
<evidence type="ECO:0000313" key="2">
    <source>
        <dbReference type="EMBL" id="REK76825.1"/>
    </source>
</evidence>
<dbReference type="RefSeq" id="WP_116043994.1">
    <property type="nucleotide sequence ID" value="NZ_QUBQ01000001.1"/>
</dbReference>
<name>A0A371PLG4_9BACL</name>
<feature type="domain" description="Knr4/Smi1-like" evidence="1">
    <location>
        <begin position="40"/>
        <end position="155"/>
    </location>
</feature>
<dbReference type="OrthoDB" id="5061673at2"/>
<dbReference type="Proteomes" id="UP000261905">
    <property type="component" value="Unassembled WGS sequence"/>
</dbReference>
<dbReference type="SUPFAM" id="SSF160631">
    <property type="entry name" value="SMI1/KNR4-like"/>
    <property type="match status" value="1"/>
</dbReference>
<gene>
    <name evidence="2" type="ORF">DX130_07280</name>
</gene>
<evidence type="ECO:0000313" key="3">
    <source>
        <dbReference type="Proteomes" id="UP000261905"/>
    </source>
</evidence>
<dbReference type="InterPro" id="IPR018958">
    <property type="entry name" value="Knr4/Smi1-like_dom"/>
</dbReference>